<feature type="compositionally biased region" description="Basic and acidic residues" evidence="1">
    <location>
        <begin position="29"/>
        <end position="43"/>
    </location>
</feature>
<organism evidence="2 3">
    <name type="scientific">Plantactinospora sonchi</name>
    <dbReference type="NCBI Taxonomy" id="1544735"/>
    <lineage>
        <taxon>Bacteria</taxon>
        <taxon>Bacillati</taxon>
        <taxon>Actinomycetota</taxon>
        <taxon>Actinomycetes</taxon>
        <taxon>Micromonosporales</taxon>
        <taxon>Micromonosporaceae</taxon>
        <taxon>Plantactinospora</taxon>
    </lineage>
</organism>
<dbReference type="EMBL" id="JAZGQK010000007">
    <property type="protein sequence ID" value="MEE6258879.1"/>
    <property type="molecule type" value="Genomic_DNA"/>
</dbReference>
<dbReference type="RefSeq" id="WP_331214001.1">
    <property type="nucleotide sequence ID" value="NZ_JAZGQK010000007.1"/>
</dbReference>
<proteinExistence type="predicted"/>
<evidence type="ECO:0000313" key="3">
    <source>
        <dbReference type="Proteomes" id="UP001332243"/>
    </source>
</evidence>
<protein>
    <submittedName>
        <fullName evidence="2">Uncharacterized protein</fullName>
    </submittedName>
</protein>
<reference evidence="2 3" key="1">
    <citation type="submission" date="2024-01" db="EMBL/GenBank/DDBJ databases">
        <title>Genome insights into Plantactinospora sonchi sp. nov.</title>
        <authorList>
            <person name="Wang L."/>
        </authorList>
    </citation>
    <scope>NUCLEOTIDE SEQUENCE [LARGE SCALE GENOMIC DNA]</scope>
    <source>
        <strain evidence="2 3">NEAU-QY2</strain>
    </source>
</reference>
<dbReference type="Proteomes" id="UP001332243">
    <property type="component" value="Unassembled WGS sequence"/>
</dbReference>
<feature type="region of interest" description="Disordered" evidence="1">
    <location>
        <begin position="1"/>
        <end position="74"/>
    </location>
</feature>
<accession>A0ABU7RRK8</accession>
<comment type="caution">
    <text evidence="2">The sequence shown here is derived from an EMBL/GenBank/DDBJ whole genome shotgun (WGS) entry which is preliminary data.</text>
</comment>
<feature type="compositionally biased region" description="Acidic residues" evidence="1">
    <location>
        <begin position="58"/>
        <end position="68"/>
    </location>
</feature>
<name>A0ABU7RRK8_9ACTN</name>
<sequence>MTDASDQAKPGTEDADGQRWSRRTFSPEVVERAHEKIRGEQAERRRRLFGDRQPFAVPEDDVDVDFDPNVDPGA</sequence>
<evidence type="ECO:0000256" key="1">
    <source>
        <dbReference type="SAM" id="MobiDB-lite"/>
    </source>
</evidence>
<gene>
    <name evidence="2" type="ORF">V1633_10295</name>
</gene>
<keyword evidence="3" id="KW-1185">Reference proteome</keyword>
<evidence type="ECO:0000313" key="2">
    <source>
        <dbReference type="EMBL" id="MEE6258879.1"/>
    </source>
</evidence>